<gene>
    <name evidence="2" type="ORF">JYK00_05175</name>
</gene>
<feature type="transmembrane region" description="Helical" evidence="1">
    <location>
        <begin position="284"/>
        <end position="303"/>
    </location>
</feature>
<dbReference type="Gene3D" id="1.20.1250.20">
    <property type="entry name" value="MFS general substrate transporter like domains"/>
    <property type="match status" value="2"/>
</dbReference>
<dbReference type="Pfam" id="PF07690">
    <property type="entry name" value="MFS_1"/>
    <property type="match status" value="1"/>
</dbReference>
<dbReference type="EMBL" id="CP071446">
    <property type="protein sequence ID" value="QTA37146.1"/>
    <property type="molecule type" value="Genomic_DNA"/>
</dbReference>
<protein>
    <submittedName>
        <fullName evidence="2">MFS transporter</fullName>
    </submittedName>
</protein>
<evidence type="ECO:0000256" key="1">
    <source>
        <dbReference type="SAM" id="Phobius"/>
    </source>
</evidence>
<feature type="transmembrane region" description="Helical" evidence="1">
    <location>
        <begin position="123"/>
        <end position="141"/>
    </location>
</feature>
<feature type="transmembrane region" description="Helical" evidence="1">
    <location>
        <begin position="37"/>
        <end position="59"/>
    </location>
</feature>
<sequence>MELSTAFYHFIADFTNAFAKPLAPYFIEKFGLDNKTFASLIALLGGITSLVQIFFGAYFDKKSRDGLYIVFIVVLELIFISFLGIFNSFFLTFLIITIVRLLNSAFHPVSAGFAGRHNKGKNVAFFSIAGTFGAALGPVFITSYVKYANITELYFVTIPLIFITLLFSGKLLKYKKEHNLKHKKLSIKGDLFKLLPIFALVTGRSFSMDVFHTYIPIYMNEVSKSLVIGGSVLTMGMIFGVITNYLGTMVLEKTNEKLTNSIGLVGMAVSGLSFVFIPQISVKVLMFILYDGFSFFTMSSNIVAAQKLLPGKKALASSISMGFSWAIGSFLSSGYSAIFGNNVMFMMLSASFSAIIVLITYHLLTVKIQK</sequence>
<feature type="transmembrane region" description="Helical" evidence="1">
    <location>
        <begin position="227"/>
        <end position="246"/>
    </location>
</feature>
<dbReference type="InterPro" id="IPR011701">
    <property type="entry name" value="MFS"/>
</dbReference>
<evidence type="ECO:0000313" key="3">
    <source>
        <dbReference type="Proteomes" id="UP000671862"/>
    </source>
</evidence>
<keyword evidence="1" id="KW-0472">Membrane</keyword>
<feature type="transmembrane region" description="Helical" evidence="1">
    <location>
        <begin position="315"/>
        <end position="338"/>
    </location>
</feature>
<feature type="transmembrane region" description="Helical" evidence="1">
    <location>
        <begin position="91"/>
        <end position="111"/>
    </location>
</feature>
<dbReference type="PANTHER" id="PTHR43129:SF1">
    <property type="entry name" value="FOSMIDOMYCIN RESISTANCE PROTEIN"/>
    <property type="match status" value="1"/>
</dbReference>
<keyword evidence="1" id="KW-1133">Transmembrane helix</keyword>
<dbReference type="RefSeq" id="WP_207565871.1">
    <property type="nucleotide sequence ID" value="NZ_CP071446.1"/>
</dbReference>
<feature type="transmembrane region" description="Helical" evidence="1">
    <location>
        <begin position="194"/>
        <end position="215"/>
    </location>
</feature>
<dbReference type="SUPFAM" id="SSF103473">
    <property type="entry name" value="MFS general substrate transporter"/>
    <property type="match status" value="1"/>
</dbReference>
<dbReference type="Proteomes" id="UP000671862">
    <property type="component" value="Chromosome"/>
</dbReference>
<name>A0ABX7S5R7_9BACT</name>
<keyword evidence="1" id="KW-0812">Transmembrane</keyword>
<organism evidence="2 3">
    <name type="scientific">Thermosipho ferrireducens</name>
    <dbReference type="NCBI Taxonomy" id="2571116"/>
    <lineage>
        <taxon>Bacteria</taxon>
        <taxon>Thermotogati</taxon>
        <taxon>Thermotogota</taxon>
        <taxon>Thermotogae</taxon>
        <taxon>Thermotogales</taxon>
        <taxon>Fervidobacteriaceae</taxon>
        <taxon>Thermosipho</taxon>
    </lineage>
</organism>
<accession>A0ABX7S5R7</accession>
<feature type="transmembrane region" description="Helical" evidence="1">
    <location>
        <begin position="258"/>
        <end position="278"/>
    </location>
</feature>
<dbReference type="InterPro" id="IPR036259">
    <property type="entry name" value="MFS_trans_sf"/>
</dbReference>
<reference evidence="2 3" key="1">
    <citation type="submission" date="2021-03" db="EMBL/GenBank/DDBJ databases">
        <title>Thermosipho ferrireducens sp.nov., an anaerobic thermophilic iron-reducing bacterium isolated from a deep-sea hydrothermal sulfide deposits.</title>
        <authorList>
            <person name="Zeng X."/>
            <person name="Chen Y."/>
            <person name="Shao Z."/>
        </authorList>
    </citation>
    <scope>NUCLEOTIDE SEQUENCE [LARGE SCALE GENOMIC DNA]</scope>
    <source>
        <strain evidence="2 3">JL129W03</strain>
    </source>
</reference>
<feature type="transmembrane region" description="Helical" evidence="1">
    <location>
        <begin position="66"/>
        <end position="85"/>
    </location>
</feature>
<proteinExistence type="predicted"/>
<dbReference type="PANTHER" id="PTHR43129">
    <property type="entry name" value="FOSMIDOMYCIN RESISTANCE PROTEIN"/>
    <property type="match status" value="1"/>
</dbReference>
<evidence type="ECO:0000313" key="2">
    <source>
        <dbReference type="EMBL" id="QTA37146.1"/>
    </source>
</evidence>
<feature type="transmembrane region" description="Helical" evidence="1">
    <location>
        <begin position="153"/>
        <end position="173"/>
    </location>
</feature>
<keyword evidence="3" id="KW-1185">Reference proteome</keyword>
<feature type="transmembrane region" description="Helical" evidence="1">
    <location>
        <begin position="344"/>
        <end position="364"/>
    </location>
</feature>